<evidence type="ECO:0000256" key="5">
    <source>
        <dbReference type="ARBA" id="ARBA00023212"/>
    </source>
</evidence>
<keyword evidence="3" id="KW-0963">Cytoplasm</keyword>
<dbReference type="PANTHER" id="PTHR19302">
    <property type="entry name" value="GAMMA TUBULIN COMPLEX PROTEIN"/>
    <property type="match status" value="1"/>
</dbReference>
<dbReference type="InterPro" id="IPR042241">
    <property type="entry name" value="GCP_C_sf"/>
</dbReference>
<evidence type="ECO:0000256" key="1">
    <source>
        <dbReference type="ARBA" id="ARBA00004245"/>
    </source>
</evidence>
<dbReference type="GO" id="GO:0031122">
    <property type="term" value="P:cytoplasmic microtubule organization"/>
    <property type="evidence" value="ECO:0007669"/>
    <property type="project" value="TreeGrafter"/>
</dbReference>
<dbReference type="PANTHER" id="PTHR19302:SF70">
    <property type="entry name" value="GAMMA-TUBULIN COMPLEX COMPONENT 6"/>
    <property type="match status" value="1"/>
</dbReference>
<evidence type="ECO:0000256" key="2">
    <source>
        <dbReference type="ARBA" id="ARBA00010337"/>
    </source>
</evidence>
<name>A0A9Q1QF87_9CARY</name>
<dbReference type="GO" id="GO:0051011">
    <property type="term" value="F:microtubule minus-end binding"/>
    <property type="evidence" value="ECO:0007669"/>
    <property type="project" value="TreeGrafter"/>
</dbReference>
<sequence>MEVRSDFEESLLRNLKLDEPWLPPKPWESVPSESGGSISHSSNHVSSRDCIYDISSLSEASVVCLVMNALQGIQSAVVSIDQLSALFFADPADRSSHRIPTLWNRSLSTCVLGKMLRCIACSGTLVILLRKFVYYFTSPLFEGSLTERQVVEQEAADNQTNAGKNMEHPPRSLVNQAFAVAIQKILEGYLCALDTLNASAHVRRSFDSVNLQSNSSRWHGSLTSVSRSDITLLEVYLHTKELRTQIEGLGNLCYLHDAALCFSQKSFEELMTNVAMEFRNFPRGANLLTYLYEQLQVVDPAHSTLLKYLFLRSLEPYCSFIRSWIYEAKINDPYGEFIVEYKVEPLPYLRGKAGIPVDFPLATVREQDAVALPCFLKTVSVPLLRAGQQLQVVMRLLQLCNYVHAGEYTFEDILPGASDPPSGRISSSPLTFSKEEIEATVLSRRDFYSKMQEKLEKVMDTLDMHYHQVVLHDSAVNAGPIDVQCSSTLEEMQVPHAAADDRDMNRVSQNMDSEASSMDEDLGFAVDLESSECSSIDDSEGQADSTNSHEVHYGLVCSKRSYLSSLCFSSLSSDKDPLKMSQTEQQFSIPNKLADSDIGESIIGKYNDSDKEAVELSSSCVSGIKYAGHVPGLGWPVGGLLRNPLSTGIRYRDGGDFHVTSSGHGTWASNRGRIGESVSCSSDKSSVGGVLMHDLSKEHEYLPANSFLIQSWNVKYPCNVLSMNPMLTKNAFFYDGSKPRESALGISKALPYFDFSSARDPFGIYMDRLPADESNHVALVPSSSVGTSACHKVNGCGKEGYNADDIPPCKAHMEQGGAPSDLKRGSIDAVLRNGCGGSSWQRLLRGSPISNISDAAVRGHVHEHRSGDNFQIPLDFIIDKCLLQEIMLQLSIKMLEGGFDLQEHFQSLRRYHFMEIADWADLFVTSLLHHKWYFMEAEQKIPEIQGLLELSIQRSSCERDHNKDRLYVYMKDQDRTPFSTTAYGVHSFDFIGLGYRVDWPISIVLTPSALGVYAEIFTFLIQIKLAVLSLADVWCSLKEFRHLFGQSNGWRQSMRNDFNYLVKLRHQVNHFVLALQQYVLSQLSHVSWCRFHYSLKHEVKDMMDLESVHMAYLMDSMHICFLAEETLSVSNNIESILQCGLDFRSCILKGTRDVRSDNQDSTGSILQINVSQAHSLKEKFCHSLKELHKSYLKSPKHGKFGLPHFWSYLNYNEYYSDAFGNDIFHYNPSVE</sequence>
<dbReference type="GO" id="GO:0000278">
    <property type="term" value="P:mitotic cell cycle"/>
    <property type="evidence" value="ECO:0007669"/>
    <property type="project" value="TreeGrafter"/>
</dbReference>
<evidence type="ECO:0000259" key="7">
    <source>
        <dbReference type="Pfam" id="PF17681"/>
    </source>
</evidence>
<gene>
    <name evidence="8" type="ORF">Cgig2_022503</name>
</gene>
<dbReference type="EMBL" id="JAKOGI010000222">
    <property type="protein sequence ID" value="KAJ8439366.1"/>
    <property type="molecule type" value="Genomic_DNA"/>
</dbReference>
<evidence type="ECO:0000313" key="9">
    <source>
        <dbReference type="Proteomes" id="UP001153076"/>
    </source>
</evidence>
<dbReference type="GO" id="GO:0005874">
    <property type="term" value="C:microtubule"/>
    <property type="evidence" value="ECO:0007669"/>
    <property type="project" value="UniProtKB-KW"/>
</dbReference>
<reference evidence="8" key="1">
    <citation type="submission" date="2022-04" db="EMBL/GenBank/DDBJ databases">
        <title>Carnegiea gigantea Genome sequencing and assembly v2.</title>
        <authorList>
            <person name="Copetti D."/>
            <person name="Sanderson M.J."/>
            <person name="Burquez A."/>
            <person name="Wojciechowski M.F."/>
        </authorList>
    </citation>
    <scope>NUCLEOTIDE SEQUENCE</scope>
    <source>
        <strain evidence="8">SGP5-SGP5p</strain>
        <tissue evidence="8">Aerial part</tissue>
    </source>
</reference>
<evidence type="ECO:0008006" key="10">
    <source>
        <dbReference type="Google" id="ProtNLM"/>
    </source>
</evidence>
<dbReference type="Pfam" id="PF04130">
    <property type="entry name" value="GCP_C_terminal"/>
    <property type="match status" value="1"/>
</dbReference>
<dbReference type="GO" id="GO:0051225">
    <property type="term" value="P:spindle assembly"/>
    <property type="evidence" value="ECO:0007669"/>
    <property type="project" value="TreeGrafter"/>
</dbReference>
<evidence type="ECO:0000259" key="6">
    <source>
        <dbReference type="Pfam" id="PF04130"/>
    </source>
</evidence>
<comment type="caution">
    <text evidence="8">The sequence shown here is derived from an EMBL/GenBank/DDBJ whole genome shotgun (WGS) entry which is preliminary data.</text>
</comment>
<dbReference type="FunFam" id="1.20.120.1900:FF:000018">
    <property type="entry name" value="Gamma-tubulin complex component 6 isoform A"/>
    <property type="match status" value="1"/>
</dbReference>
<protein>
    <recommendedName>
        <fullName evidence="10">Gamma-tubulin complex component 6</fullName>
    </recommendedName>
</protein>
<dbReference type="Proteomes" id="UP001153076">
    <property type="component" value="Unassembled WGS sequence"/>
</dbReference>
<proteinExistence type="inferred from homology"/>
<comment type="subcellular location">
    <subcellularLocation>
        <location evidence="1">Cytoplasm</location>
        <location evidence="1">Cytoskeleton</location>
    </subcellularLocation>
</comment>
<dbReference type="InterPro" id="IPR007259">
    <property type="entry name" value="GCP"/>
</dbReference>
<evidence type="ECO:0000256" key="4">
    <source>
        <dbReference type="ARBA" id="ARBA00022701"/>
    </source>
</evidence>
<dbReference type="Pfam" id="PF17681">
    <property type="entry name" value="GCP_N_terminal"/>
    <property type="match status" value="1"/>
</dbReference>
<dbReference type="GO" id="GO:0000930">
    <property type="term" value="C:gamma-tubulin complex"/>
    <property type="evidence" value="ECO:0007669"/>
    <property type="project" value="TreeGrafter"/>
</dbReference>
<keyword evidence="9" id="KW-1185">Reference proteome</keyword>
<evidence type="ECO:0000256" key="3">
    <source>
        <dbReference type="ARBA" id="ARBA00022490"/>
    </source>
</evidence>
<evidence type="ECO:0000313" key="8">
    <source>
        <dbReference type="EMBL" id="KAJ8439366.1"/>
    </source>
</evidence>
<dbReference type="GO" id="GO:0000922">
    <property type="term" value="C:spindle pole"/>
    <property type="evidence" value="ECO:0007669"/>
    <property type="project" value="InterPro"/>
</dbReference>
<accession>A0A9Q1QF87</accession>
<feature type="domain" description="Gamma tubulin complex component C-terminal" evidence="6">
    <location>
        <begin position="901"/>
        <end position="1215"/>
    </location>
</feature>
<dbReference type="GO" id="GO:0051321">
    <property type="term" value="P:meiotic cell cycle"/>
    <property type="evidence" value="ECO:0007669"/>
    <property type="project" value="TreeGrafter"/>
</dbReference>
<comment type="similarity">
    <text evidence="2">Belongs to the TUBGCP family.</text>
</comment>
<organism evidence="8 9">
    <name type="scientific">Carnegiea gigantea</name>
    <dbReference type="NCBI Taxonomy" id="171969"/>
    <lineage>
        <taxon>Eukaryota</taxon>
        <taxon>Viridiplantae</taxon>
        <taxon>Streptophyta</taxon>
        <taxon>Embryophyta</taxon>
        <taxon>Tracheophyta</taxon>
        <taxon>Spermatophyta</taxon>
        <taxon>Magnoliopsida</taxon>
        <taxon>eudicotyledons</taxon>
        <taxon>Gunneridae</taxon>
        <taxon>Pentapetalae</taxon>
        <taxon>Caryophyllales</taxon>
        <taxon>Cactineae</taxon>
        <taxon>Cactaceae</taxon>
        <taxon>Cactoideae</taxon>
        <taxon>Echinocereeae</taxon>
        <taxon>Carnegiea</taxon>
    </lineage>
</organism>
<dbReference type="InterPro" id="IPR041470">
    <property type="entry name" value="GCP_N"/>
</dbReference>
<dbReference type="GO" id="GO:0043015">
    <property type="term" value="F:gamma-tubulin binding"/>
    <property type="evidence" value="ECO:0007669"/>
    <property type="project" value="InterPro"/>
</dbReference>
<keyword evidence="4" id="KW-0493">Microtubule</keyword>
<feature type="domain" description="Gamma tubulin complex component protein N-terminal" evidence="7">
    <location>
        <begin position="67"/>
        <end position="400"/>
    </location>
</feature>
<dbReference type="AlphaFoldDB" id="A0A9Q1QF87"/>
<dbReference type="GO" id="GO:0007020">
    <property type="term" value="P:microtubule nucleation"/>
    <property type="evidence" value="ECO:0007669"/>
    <property type="project" value="InterPro"/>
</dbReference>
<dbReference type="Gene3D" id="1.20.120.1900">
    <property type="entry name" value="Gamma-tubulin complex, C-terminal domain"/>
    <property type="match status" value="1"/>
</dbReference>
<dbReference type="OrthoDB" id="775571at2759"/>
<keyword evidence="5" id="KW-0206">Cytoskeleton</keyword>
<dbReference type="InterPro" id="IPR040457">
    <property type="entry name" value="GCP_C"/>
</dbReference>